<dbReference type="AlphaFoldDB" id="A0A1S2CWS3"/>
<proteinExistence type="predicted"/>
<dbReference type="Proteomes" id="UP000179934">
    <property type="component" value="Unassembled WGS sequence"/>
</dbReference>
<organism evidence="1 2">
    <name type="scientific">Aeromonas sobria</name>
    <dbReference type="NCBI Taxonomy" id="646"/>
    <lineage>
        <taxon>Bacteria</taxon>
        <taxon>Pseudomonadati</taxon>
        <taxon>Pseudomonadota</taxon>
        <taxon>Gammaproteobacteria</taxon>
        <taxon>Aeromonadales</taxon>
        <taxon>Aeromonadaceae</taxon>
        <taxon>Aeromonas</taxon>
    </lineage>
</organism>
<protein>
    <submittedName>
        <fullName evidence="1">Uncharacterized protein</fullName>
    </submittedName>
</protein>
<dbReference type="STRING" id="646.BJD16_02330"/>
<reference evidence="1 2" key="1">
    <citation type="submission" date="2016-09" db="EMBL/GenBank/DDBJ databases">
        <title>Draft Genome Sequence of Aeromonas sobria Strain 08005, Isolated from Sick Rana catesbeiana.</title>
        <authorList>
            <person name="Yang Q."/>
        </authorList>
    </citation>
    <scope>NUCLEOTIDE SEQUENCE [LARGE SCALE GENOMIC DNA]</scope>
    <source>
        <strain evidence="1 2">08005</strain>
    </source>
</reference>
<gene>
    <name evidence="1" type="ORF">BJD16_02330</name>
</gene>
<comment type="caution">
    <text evidence="1">The sequence shown here is derived from an EMBL/GenBank/DDBJ whole genome shotgun (WGS) entry which is preliminary data.</text>
</comment>
<evidence type="ECO:0000313" key="1">
    <source>
        <dbReference type="EMBL" id="OHY93115.1"/>
    </source>
</evidence>
<dbReference type="EMBL" id="MKFU01000012">
    <property type="protein sequence ID" value="OHY93115.1"/>
    <property type="molecule type" value="Genomic_DNA"/>
</dbReference>
<evidence type="ECO:0000313" key="2">
    <source>
        <dbReference type="Proteomes" id="UP000179934"/>
    </source>
</evidence>
<name>A0A1S2CWS3_AERSO</name>
<sequence>MKNSKRPDKTQLQACNIENVITSAVDQAGLVKLLHSPSVDKRTIEPLNGNIFHHKNNIEQNNRTITTNYPLCFDILLWECNHRGKPDLRLTSSKNPISLEIRHVRQTEPQEPIAIYAVS</sequence>
<accession>A0A1S2CWS3</accession>